<evidence type="ECO:0000256" key="3">
    <source>
        <dbReference type="ARBA" id="ARBA00023163"/>
    </source>
</evidence>
<evidence type="ECO:0000313" key="5">
    <source>
        <dbReference type="EMBL" id="RSU03600.1"/>
    </source>
</evidence>
<dbReference type="EMBL" id="NGJY01000002">
    <property type="protein sequence ID" value="RSU03600.1"/>
    <property type="molecule type" value="Genomic_DNA"/>
</dbReference>
<organism evidence="5 6">
    <name type="scientific">Vagococcus fessus</name>
    <dbReference type="NCBI Taxonomy" id="120370"/>
    <lineage>
        <taxon>Bacteria</taxon>
        <taxon>Bacillati</taxon>
        <taxon>Bacillota</taxon>
        <taxon>Bacilli</taxon>
        <taxon>Lactobacillales</taxon>
        <taxon>Enterococcaceae</taxon>
        <taxon>Vagococcus</taxon>
    </lineage>
</organism>
<name>A0A430A8Z7_9ENTE</name>
<dbReference type="InterPro" id="IPR009057">
    <property type="entry name" value="Homeodomain-like_sf"/>
</dbReference>
<dbReference type="OrthoDB" id="9799319at2"/>
<dbReference type="InterPro" id="IPR018060">
    <property type="entry name" value="HTH_AraC"/>
</dbReference>
<evidence type="ECO:0000256" key="2">
    <source>
        <dbReference type="ARBA" id="ARBA00023125"/>
    </source>
</evidence>
<keyword evidence="2" id="KW-0238">DNA-binding</keyword>
<comment type="caution">
    <text evidence="5">The sequence shown here is derived from an EMBL/GenBank/DDBJ whole genome shotgun (WGS) entry which is preliminary data.</text>
</comment>
<dbReference type="RefSeq" id="WP_126831810.1">
    <property type="nucleotide sequence ID" value="NZ_CBCRYB010000001.1"/>
</dbReference>
<dbReference type="Gene3D" id="2.60.120.10">
    <property type="entry name" value="Jelly Rolls"/>
    <property type="match status" value="1"/>
</dbReference>
<dbReference type="Pfam" id="PF12833">
    <property type="entry name" value="HTH_18"/>
    <property type="match status" value="1"/>
</dbReference>
<dbReference type="GO" id="GO:0003700">
    <property type="term" value="F:DNA-binding transcription factor activity"/>
    <property type="evidence" value="ECO:0007669"/>
    <property type="project" value="InterPro"/>
</dbReference>
<dbReference type="SUPFAM" id="SSF46689">
    <property type="entry name" value="Homeodomain-like"/>
    <property type="match status" value="2"/>
</dbReference>
<evidence type="ECO:0000259" key="4">
    <source>
        <dbReference type="PROSITE" id="PS01124"/>
    </source>
</evidence>
<evidence type="ECO:0000256" key="1">
    <source>
        <dbReference type="ARBA" id="ARBA00023015"/>
    </source>
</evidence>
<accession>A0A430A8Z7</accession>
<gene>
    <name evidence="5" type="ORF">CBF31_07780</name>
</gene>
<dbReference type="PROSITE" id="PS01124">
    <property type="entry name" value="HTH_ARAC_FAMILY_2"/>
    <property type="match status" value="1"/>
</dbReference>
<dbReference type="Proteomes" id="UP000287101">
    <property type="component" value="Unassembled WGS sequence"/>
</dbReference>
<evidence type="ECO:0000313" key="6">
    <source>
        <dbReference type="Proteomes" id="UP000287101"/>
    </source>
</evidence>
<keyword evidence="1" id="KW-0805">Transcription regulation</keyword>
<reference evidence="5 6" key="1">
    <citation type="submission" date="2017-05" db="EMBL/GenBank/DDBJ databases">
        <title>Vagococcus spp. assemblies.</title>
        <authorList>
            <person name="Gulvik C.A."/>
        </authorList>
    </citation>
    <scope>NUCLEOTIDE SEQUENCE [LARGE SCALE GENOMIC DNA]</scope>
    <source>
        <strain evidence="5 6">CCUG 41755</strain>
    </source>
</reference>
<dbReference type="AlphaFoldDB" id="A0A430A8Z7"/>
<dbReference type="PANTHER" id="PTHR43280">
    <property type="entry name" value="ARAC-FAMILY TRANSCRIPTIONAL REGULATOR"/>
    <property type="match status" value="1"/>
</dbReference>
<dbReference type="Pfam" id="PF02311">
    <property type="entry name" value="AraC_binding"/>
    <property type="match status" value="1"/>
</dbReference>
<keyword evidence="6" id="KW-1185">Reference proteome</keyword>
<feature type="domain" description="HTH araC/xylS-type" evidence="4">
    <location>
        <begin position="186"/>
        <end position="284"/>
    </location>
</feature>
<keyword evidence="3" id="KW-0804">Transcription</keyword>
<dbReference type="SMART" id="SM00342">
    <property type="entry name" value="HTH_ARAC"/>
    <property type="match status" value="1"/>
</dbReference>
<sequence>MKVKHELITYDTIEIPIKWLHYSANHSTRSIAPHWHSSLELFYMRSGTNHEIKIEGVTYETYPGMVLVVNSAEVHSIVPKYDKELDAMTFVISYELLTLLIPDYTYKRFISEPSALFGMACKKSELLSDCLERLYFSVMGEENELKKLEILKNTYKLIYLLVKDWMVEVDSPHLGYQIPGKGVRLYEIVSYIESHYHEDLTTSSLAETFNVSISFLQKLFKENLDISLMAFVNSVRVQKSHHLLIHTDMPISLISFRTGFPSEKAFRLAFKSRFNETPHRYRSKNIK</sequence>
<dbReference type="InterPro" id="IPR014710">
    <property type="entry name" value="RmlC-like_jellyroll"/>
</dbReference>
<protein>
    <recommendedName>
        <fullName evidence="4">HTH araC/xylS-type domain-containing protein</fullName>
    </recommendedName>
</protein>
<dbReference type="Gene3D" id="1.10.10.60">
    <property type="entry name" value="Homeodomain-like"/>
    <property type="match status" value="2"/>
</dbReference>
<proteinExistence type="predicted"/>
<dbReference type="GO" id="GO:0043565">
    <property type="term" value="F:sequence-specific DNA binding"/>
    <property type="evidence" value="ECO:0007669"/>
    <property type="project" value="InterPro"/>
</dbReference>
<dbReference type="PANTHER" id="PTHR43280:SF2">
    <property type="entry name" value="HTH-TYPE TRANSCRIPTIONAL REGULATOR EXSA"/>
    <property type="match status" value="1"/>
</dbReference>
<dbReference type="InterPro" id="IPR003313">
    <property type="entry name" value="AraC-bd"/>
</dbReference>